<dbReference type="EMBL" id="JAMYWD010000010">
    <property type="protein sequence ID" value="KAJ4957910.1"/>
    <property type="molecule type" value="Genomic_DNA"/>
</dbReference>
<reference evidence="1" key="1">
    <citation type="journal article" date="2023" name="Plant J.">
        <title>The genome of the king protea, Protea cynaroides.</title>
        <authorList>
            <person name="Chang J."/>
            <person name="Duong T.A."/>
            <person name="Schoeman C."/>
            <person name="Ma X."/>
            <person name="Roodt D."/>
            <person name="Barker N."/>
            <person name="Li Z."/>
            <person name="Van de Peer Y."/>
            <person name="Mizrachi E."/>
        </authorList>
    </citation>
    <scope>NUCLEOTIDE SEQUENCE</scope>
    <source>
        <tissue evidence="1">Young leaves</tissue>
    </source>
</reference>
<evidence type="ECO:0000313" key="1">
    <source>
        <dbReference type="EMBL" id="KAJ4957910.1"/>
    </source>
</evidence>
<comment type="caution">
    <text evidence="1">The sequence shown here is derived from an EMBL/GenBank/DDBJ whole genome shotgun (WGS) entry which is preliminary data.</text>
</comment>
<accession>A0A9Q0H4F6</accession>
<dbReference type="AlphaFoldDB" id="A0A9Q0H4F6"/>
<organism evidence="1 2">
    <name type="scientific">Protea cynaroides</name>
    <dbReference type="NCBI Taxonomy" id="273540"/>
    <lineage>
        <taxon>Eukaryota</taxon>
        <taxon>Viridiplantae</taxon>
        <taxon>Streptophyta</taxon>
        <taxon>Embryophyta</taxon>
        <taxon>Tracheophyta</taxon>
        <taxon>Spermatophyta</taxon>
        <taxon>Magnoliopsida</taxon>
        <taxon>Proteales</taxon>
        <taxon>Proteaceae</taxon>
        <taxon>Protea</taxon>
    </lineage>
</organism>
<name>A0A9Q0H4F6_9MAGN</name>
<gene>
    <name evidence="1" type="ORF">NE237_025021</name>
</gene>
<dbReference type="Proteomes" id="UP001141806">
    <property type="component" value="Unassembled WGS sequence"/>
</dbReference>
<protein>
    <submittedName>
        <fullName evidence="1">Uncharacterized protein</fullName>
    </submittedName>
</protein>
<sequence length="113" mass="12620">MSHFQTRIHIIVCTIAPVPTHHTFHHLLLFVSNTCPPYPLKSIGSFTLQLIDSGCLAPLFDVANESEKGMQAAPYMPNLPIRITLKFAPGLPNCMSVQPVIHLTLQFQCVKFH</sequence>
<keyword evidence="2" id="KW-1185">Reference proteome</keyword>
<evidence type="ECO:0000313" key="2">
    <source>
        <dbReference type="Proteomes" id="UP001141806"/>
    </source>
</evidence>
<proteinExistence type="predicted"/>